<protein>
    <submittedName>
        <fullName evidence="2">Uncharacterized protein</fullName>
    </submittedName>
</protein>
<gene>
    <name evidence="2" type="ORF">T310_1537</name>
</gene>
<sequence length="106" mass="11497">MTHHQLPPAAEDIRKEIKELIPETATRSGSPGRSQAKVFDEDNNGNKTYKGDLLTAKISHLTGEMNIGDKNITLTPGGVLEEGFYTYITNDPTISAGATVIFILPL</sequence>
<dbReference type="AlphaFoldDB" id="A0A0F4Z2U6"/>
<reference evidence="2 3" key="1">
    <citation type="submission" date="2015-04" db="EMBL/GenBank/DDBJ databases">
        <authorList>
            <person name="Heijne W.H."/>
            <person name="Fedorova N.D."/>
            <person name="Nierman W.C."/>
            <person name="Vollebregt A.W."/>
            <person name="Zhao Z."/>
            <person name="Wu L."/>
            <person name="Kumar M."/>
            <person name="Stam H."/>
            <person name="van den Berg M.A."/>
            <person name="Pel H.J."/>
        </authorList>
    </citation>
    <scope>NUCLEOTIDE SEQUENCE [LARGE SCALE GENOMIC DNA]</scope>
    <source>
        <strain evidence="2 3">CBS 393.64</strain>
    </source>
</reference>
<dbReference type="OrthoDB" id="4390692at2759"/>
<dbReference type="EMBL" id="LASV01000062">
    <property type="protein sequence ID" value="KKA24416.1"/>
    <property type="molecule type" value="Genomic_DNA"/>
</dbReference>
<dbReference type="RefSeq" id="XP_013331028.1">
    <property type="nucleotide sequence ID" value="XM_013475574.1"/>
</dbReference>
<accession>A0A0F4Z2U6</accession>
<feature type="region of interest" description="Disordered" evidence="1">
    <location>
        <begin position="22"/>
        <end position="45"/>
    </location>
</feature>
<evidence type="ECO:0000256" key="1">
    <source>
        <dbReference type="SAM" id="MobiDB-lite"/>
    </source>
</evidence>
<evidence type="ECO:0000313" key="3">
    <source>
        <dbReference type="Proteomes" id="UP000053958"/>
    </source>
</evidence>
<keyword evidence="3" id="KW-1185">Reference proteome</keyword>
<name>A0A0F4Z2U6_RASE3</name>
<dbReference type="GeneID" id="25313888"/>
<dbReference type="Proteomes" id="UP000053958">
    <property type="component" value="Unassembled WGS sequence"/>
</dbReference>
<proteinExistence type="predicted"/>
<comment type="caution">
    <text evidence="2">The sequence shown here is derived from an EMBL/GenBank/DDBJ whole genome shotgun (WGS) entry which is preliminary data.</text>
</comment>
<evidence type="ECO:0000313" key="2">
    <source>
        <dbReference type="EMBL" id="KKA24416.1"/>
    </source>
</evidence>
<organism evidence="2 3">
    <name type="scientific">Rasamsonia emersonii (strain ATCC 16479 / CBS 393.64 / IMI 116815)</name>
    <dbReference type="NCBI Taxonomy" id="1408163"/>
    <lineage>
        <taxon>Eukaryota</taxon>
        <taxon>Fungi</taxon>
        <taxon>Dikarya</taxon>
        <taxon>Ascomycota</taxon>
        <taxon>Pezizomycotina</taxon>
        <taxon>Eurotiomycetes</taxon>
        <taxon>Eurotiomycetidae</taxon>
        <taxon>Eurotiales</taxon>
        <taxon>Trichocomaceae</taxon>
        <taxon>Rasamsonia</taxon>
    </lineage>
</organism>